<evidence type="ECO:0000256" key="1">
    <source>
        <dbReference type="SAM" id="MobiDB-lite"/>
    </source>
</evidence>
<evidence type="ECO:0000313" key="4">
    <source>
        <dbReference type="Proteomes" id="UP000077521"/>
    </source>
</evidence>
<accession>A0A177TS38</accession>
<keyword evidence="4" id="KW-1185">Reference proteome</keyword>
<feature type="region of interest" description="Disordered" evidence="1">
    <location>
        <begin position="79"/>
        <end position="101"/>
    </location>
</feature>
<feature type="signal peptide" evidence="2">
    <location>
        <begin position="1"/>
        <end position="18"/>
    </location>
</feature>
<organism evidence="3 4">
    <name type="scientific">Tilletia indica</name>
    <dbReference type="NCBI Taxonomy" id="43049"/>
    <lineage>
        <taxon>Eukaryota</taxon>
        <taxon>Fungi</taxon>
        <taxon>Dikarya</taxon>
        <taxon>Basidiomycota</taxon>
        <taxon>Ustilaginomycotina</taxon>
        <taxon>Exobasidiomycetes</taxon>
        <taxon>Tilletiales</taxon>
        <taxon>Tilletiaceae</taxon>
        <taxon>Tilletia</taxon>
    </lineage>
</organism>
<protein>
    <submittedName>
        <fullName evidence="3">Uncharacterized protein</fullName>
    </submittedName>
</protein>
<dbReference type="OrthoDB" id="3357382at2759"/>
<sequence length="146" mass="15170">MLFKSVFVLAATASLAVATAVVNEPQPRLFGAPSKPTGTAPAGFGFSNKGCFDFFECLLAGDPQGVQCKNMQCITPVKAGATSTKSTSTKSTSTKPGSTPLPSGVPAGYYAVTGRRCFDSFDCLLGDFTDTAQKCVKGQCYSNKAK</sequence>
<feature type="chain" id="PRO_5044005526" evidence="2">
    <location>
        <begin position="19"/>
        <end position="146"/>
    </location>
</feature>
<name>A0A177TS38_9BASI</name>
<reference evidence="3" key="2">
    <citation type="journal article" date="2019" name="IMA Fungus">
        <title>Genome sequencing and comparison of five Tilletia species to identify candidate genes for the detection of regulated species infecting wheat.</title>
        <authorList>
            <person name="Nguyen H.D.T."/>
            <person name="Sultana T."/>
            <person name="Kesanakurti P."/>
            <person name="Hambleton S."/>
        </authorList>
    </citation>
    <scope>NUCLEOTIDE SEQUENCE</scope>
    <source>
        <strain evidence="3">DAOMC 236416</strain>
    </source>
</reference>
<comment type="caution">
    <text evidence="3">The sequence shown here is derived from an EMBL/GenBank/DDBJ whole genome shotgun (WGS) entry which is preliminary data.</text>
</comment>
<dbReference type="Proteomes" id="UP000077521">
    <property type="component" value="Unassembled WGS sequence"/>
</dbReference>
<gene>
    <name evidence="3" type="ORF">A4X13_0g316</name>
</gene>
<keyword evidence="2" id="KW-0732">Signal</keyword>
<feature type="compositionally biased region" description="Low complexity" evidence="1">
    <location>
        <begin position="82"/>
        <end position="101"/>
    </location>
</feature>
<dbReference type="AlphaFoldDB" id="A0A177TS38"/>
<proteinExistence type="predicted"/>
<dbReference type="EMBL" id="LWDF02000010">
    <property type="protein sequence ID" value="KAE8260460.1"/>
    <property type="molecule type" value="Genomic_DNA"/>
</dbReference>
<reference evidence="3" key="1">
    <citation type="submission" date="2016-04" db="EMBL/GenBank/DDBJ databases">
        <authorList>
            <person name="Nguyen H.D."/>
            <person name="Samba Siva P."/>
            <person name="Cullis J."/>
            <person name="Levesque C.A."/>
            <person name="Hambleton S."/>
        </authorList>
    </citation>
    <scope>NUCLEOTIDE SEQUENCE</scope>
    <source>
        <strain evidence="3">DAOMC 236416</strain>
    </source>
</reference>
<evidence type="ECO:0000313" key="3">
    <source>
        <dbReference type="EMBL" id="KAE8260460.1"/>
    </source>
</evidence>
<evidence type="ECO:0000256" key="2">
    <source>
        <dbReference type="SAM" id="SignalP"/>
    </source>
</evidence>